<dbReference type="PRINTS" id="PR00032">
    <property type="entry name" value="HTHARAC"/>
</dbReference>
<accession>A0AB73T763</accession>
<dbReference type="SUPFAM" id="SSF52172">
    <property type="entry name" value="CheY-like"/>
    <property type="match status" value="1"/>
</dbReference>
<dbReference type="Pfam" id="PF00072">
    <property type="entry name" value="Response_reg"/>
    <property type="match status" value="1"/>
</dbReference>
<keyword evidence="2" id="KW-0805">Transcription regulation</keyword>
<dbReference type="EMBL" id="QGGY01000003">
    <property type="protein sequence ID" value="PWJ77436.1"/>
    <property type="molecule type" value="Genomic_DNA"/>
</dbReference>
<evidence type="ECO:0000313" key="9">
    <source>
        <dbReference type="EMBL" id="PWJ77436.1"/>
    </source>
</evidence>
<proteinExistence type="predicted"/>
<evidence type="ECO:0000256" key="3">
    <source>
        <dbReference type="ARBA" id="ARBA00023125"/>
    </source>
</evidence>
<evidence type="ECO:0000259" key="7">
    <source>
        <dbReference type="PROSITE" id="PS01124"/>
    </source>
</evidence>
<dbReference type="CDD" id="cd17536">
    <property type="entry name" value="REC_YesN-like"/>
    <property type="match status" value="1"/>
</dbReference>
<dbReference type="PANTHER" id="PTHR43280:SF2">
    <property type="entry name" value="HTH-TYPE TRANSCRIPTIONAL REGULATOR EXSA"/>
    <property type="match status" value="1"/>
</dbReference>
<dbReference type="Gene3D" id="3.40.50.2300">
    <property type="match status" value="1"/>
</dbReference>
<sequence length="421" mass="49714">MNVLIVDDQKAVVESLKNGIRWERLPVEKIYTACSAKEAKLVLMNFETDVLVSDIEMPEEDGISLCRWAKEKFEGLECIFLTSHAEFEYAKEAIRMGGFDYILQPVRYEEVEKVLLKAWEKISRQKKILQIMDTRKMVIQQRNTILDAMISKMLQGKEEDAGQIYSHFHEMFRTEYKDCGICPVLVQIRKWKKITNVWDEKLVRMVLCNVMEELFREEDGKAGVSCLRENRYWVFLILEKEKAGEELVRQKIMAFYQFIDSNMDFSIAVYPPDPLFEQDFVKAFNRLGQRADNNKDRQRGIFWEDIPDEIRETEEDPIEKSIQYIKQNLNKNISRTDVAGYVHLNEEYFSRLFKQETGATFKDYILMEKMKAAQKLLEKSRLSVSIIASKVGYDNFSHFSKMFKKVTNQTPQEYRKEKQKS</sequence>
<dbReference type="InterPro" id="IPR018060">
    <property type="entry name" value="HTH_AraC"/>
</dbReference>
<dbReference type="InterPro" id="IPR009057">
    <property type="entry name" value="Homeodomain-like_sf"/>
</dbReference>
<dbReference type="Pfam" id="PF12833">
    <property type="entry name" value="HTH_18"/>
    <property type="match status" value="1"/>
</dbReference>
<dbReference type="PANTHER" id="PTHR43280">
    <property type="entry name" value="ARAC-FAMILY TRANSCRIPTIONAL REGULATOR"/>
    <property type="match status" value="1"/>
</dbReference>
<name>A0AB73T763_9FIRM</name>
<evidence type="ECO:0000256" key="2">
    <source>
        <dbReference type="ARBA" id="ARBA00023015"/>
    </source>
</evidence>
<gene>
    <name evidence="9" type="ORF">C7383_103281</name>
</gene>
<evidence type="ECO:0000256" key="6">
    <source>
        <dbReference type="PROSITE-ProRule" id="PRU00169"/>
    </source>
</evidence>
<dbReference type="InterPro" id="IPR011006">
    <property type="entry name" value="CheY-like_superfamily"/>
</dbReference>
<dbReference type="GO" id="GO:0043565">
    <property type="term" value="F:sequence-specific DNA binding"/>
    <property type="evidence" value="ECO:0007669"/>
    <property type="project" value="InterPro"/>
</dbReference>
<dbReference type="SUPFAM" id="SSF46689">
    <property type="entry name" value="Homeodomain-like"/>
    <property type="match status" value="2"/>
</dbReference>
<dbReference type="AlphaFoldDB" id="A0AB73T763"/>
<feature type="modified residue" description="4-aspartylphosphate" evidence="6">
    <location>
        <position position="54"/>
    </location>
</feature>
<keyword evidence="6" id="KW-0597">Phosphoprotein</keyword>
<dbReference type="Proteomes" id="UP000245412">
    <property type="component" value="Unassembled WGS sequence"/>
</dbReference>
<comment type="caution">
    <text evidence="9">The sequence shown here is derived from an EMBL/GenBank/DDBJ whole genome shotgun (WGS) entry which is preliminary data.</text>
</comment>
<dbReference type="InterPro" id="IPR018062">
    <property type="entry name" value="HTH_AraC-typ_CS"/>
</dbReference>
<evidence type="ECO:0000259" key="8">
    <source>
        <dbReference type="PROSITE" id="PS50110"/>
    </source>
</evidence>
<evidence type="ECO:0000313" key="10">
    <source>
        <dbReference type="Proteomes" id="UP000245412"/>
    </source>
</evidence>
<dbReference type="PROSITE" id="PS50110">
    <property type="entry name" value="RESPONSE_REGULATORY"/>
    <property type="match status" value="1"/>
</dbReference>
<feature type="domain" description="HTH araC/xylS-type" evidence="7">
    <location>
        <begin position="319"/>
        <end position="417"/>
    </location>
</feature>
<dbReference type="PROSITE" id="PS00041">
    <property type="entry name" value="HTH_ARAC_FAMILY_1"/>
    <property type="match status" value="1"/>
</dbReference>
<reference evidence="9 10" key="1">
    <citation type="submission" date="2018-05" db="EMBL/GenBank/DDBJ databases">
        <authorList>
            <person name="Goeker M."/>
            <person name="Huntemann M."/>
            <person name="Clum A."/>
            <person name="Pillay M."/>
            <person name="Palaniappan K."/>
            <person name="Varghese N."/>
            <person name="Mikhailova N."/>
            <person name="Stamatis D."/>
            <person name="Reddy T."/>
            <person name="Daum C."/>
            <person name="Shapiro N."/>
            <person name="Ivanova N."/>
            <person name="Kyrpides N."/>
            <person name="Woyke T."/>
        </authorList>
    </citation>
    <scope>NUCLEOTIDE SEQUENCE [LARGE SCALE GENOMIC DNA]</scope>
    <source>
        <strain evidence="9 10">DSM 26524</strain>
    </source>
</reference>
<evidence type="ECO:0000256" key="4">
    <source>
        <dbReference type="ARBA" id="ARBA00023163"/>
    </source>
</evidence>
<keyword evidence="3" id="KW-0238">DNA-binding</keyword>
<dbReference type="SMART" id="SM00342">
    <property type="entry name" value="HTH_ARAC"/>
    <property type="match status" value="1"/>
</dbReference>
<organism evidence="9 10">
    <name type="scientific">Murimonas intestini</name>
    <dbReference type="NCBI Taxonomy" id="1337051"/>
    <lineage>
        <taxon>Bacteria</taxon>
        <taxon>Bacillati</taxon>
        <taxon>Bacillota</taxon>
        <taxon>Clostridia</taxon>
        <taxon>Lachnospirales</taxon>
        <taxon>Lachnospiraceae</taxon>
        <taxon>Murimonas</taxon>
    </lineage>
</organism>
<evidence type="ECO:0000256" key="5">
    <source>
        <dbReference type="ARBA" id="ARBA00024867"/>
    </source>
</evidence>
<comment type="function">
    <text evidence="5">May play the central regulatory role in sporulation. It may be an element of the effector pathway responsible for the activation of sporulation genes in response to nutritional stress. Spo0A may act in concert with spo0H (a sigma factor) to control the expression of some genes that are critical to the sporulation process.</text>
</comment>
<dbReference type="GO" id="GO:0003700">
    <property type="term" value="F:DNA-binding transcription factor activity"/>
    <property type="evidence" value="ECO:0007669"/>
    <property type="project" value="InterPro"/>
</dbReference>
<dbReference type="InterPro" id="IPR020449">
    <property type="entry name" value="Tscrpt_reg_AraC-type_HTH"/>
</dbReference>
<protein>
    <recommendedName>
        <fullName evidence="1">Stage 0 sporulation protein A homolog</fullName>
    </recommendedName>
</protein>
<keyword evidence="10" id="KW-1185">Reference proteome</keyword>
<dbReference type="SMART" id="SM00448">
    <property type="entry name" value="REC"/>
    <property type="match status" value="1"/>
</dbReference>
<dbReference type="Gene3D" id="1.10.10.60">
    <property type="entry name" value="Homeodomain-like"/>
    <property type="match status" value="2"/>
</dbReference>
<dbReference type="InterPro" id="IPR001789">
    <property type="entry name" value="Sig_transdc_resp-reg_receiver"/>
</dbReference>
<dbReference type="GO" id="GO:0000160">
    <property type="term" value="P:phosphorelay signal transduction system"/>
    <property type="evidence" value="ECO:0007669"/>
    <property type="project" value="InterPro"/>
</dbReference>
<evidence type="ECO:0000256" key="1">
    <source>
        <dbReference type="ARBA" id="ARBA00018672"/>
    </source>
</evidence>
<dbReference type="PROSITE" id="PS01124">
    <property type="entry name" value="HTH_ARAC_FAMILY_2"/>
    <property type="match status" value="1"/>
</dbReference>
<dbReference type="RefSeq" id="WP_109625536.1">
    <property type="nucleotide sequence ID" value="NZ_JANKBI010000002.1"/>
</dbReference>
<keyword evidence="4" id="KW-0804">Transcription</keyword>
<feature type="domain" description="Response regulatory" evidence="8">
    <location>
        <begin position="2"/>
        <end position="119"/>
    </location>
</feature>